<dbReference type="EMBL" id="LYDR01000158">
    <property type="protein sequence ID" value="ODA28066.1"/>
    <property type="molecule type" value="Genomic_DNA"/>
</dbReference>
<feature type="compositionally biased region" description="Basic and acidic residues" evidence="1">
    <location>
        <begin position="64"/>
        <end position="79"/>
    </location>
</feature>
<feature type="region of interest" description="Disordered" evidence="1">
    <location>
        <begin position="31"/>
        <end position="81"/>
    </location>
</feature>
<evidence type="ECO:0000256" key="1">
    <source>
        <dbReference type="SAM" id="MobiDB-lite"/>
    </source>
</evidence>
<reference evidence="2 3" key="1">
    <citation type="submission" date="2016-05" db="EMBL/GenBank/DDBJ databases">
        <title>Genomic and physiological characterization of Planctopirus sp. isolated from fresh water lake.</title>
        <authorList>
            <person name="Subhash Y."/>
            <person name="Ramana C."/>
        </authorList>
    </citation>
    <scope>NUCLEOTIDE SEQUENCE [LARGE SCALE GENOMIC DNA]</scope>
    <source>
        <strain evidence="2 3">JC280</strain>
    </source>
</reference>
<dbReference type="Proteomes" id="UP000094828">
    <property type="component" value="Unassembled WGS sequence"/>
</dbReference>
<organism evidence="2 3">
    <name type="scientific">Planctopirus hydrillae</name>
    <dbReference type="NCBI Taxonomy" id="1841610"/>
    <lineage>
        <taxon>Bacteria</taxon>
        <taxon>Pseudomonadati</taxon>
        <taxon>Planctomycetota</taxon>
        <taxon>Planctomycetia</taxon>
        <taxon>Planctomycetales</taxon>
        <taxon>Planctomycetaceae</taxon>
        <taxon>Planctopirus</taxon>
    </lineage>
</organism>
<evidence type="ECO:0000313" key="2">
    <source>
        <dbReference type="EMBL" id="ODA28066.1"/>
    </source>
</evidence>
<dbReference type="OrthoDB" id="9806592at2"/>
<protein>
    <submittedName>
        <fullName evidence="2">Uncharacterized protein</fullName>
    </submittedName>
</protein>
<dbReference type="STRING" id="1841610.A6X21_14490"/>
<keyword evidence="3" id="KW-1185">Reference proteome</keyword>
<dbReference type="RefSeq" id="WP_068853222.1">
    <property type="nucleotide sequence ID" value="NZ_LYDR01000158.1"/>
</dbReference>
<feature type="region of interest" description="Disordered" evidence="1">
    <location>
        <begin position="240"/>
        <end position="274"/>
    </location>
</feature>
<gene>
    <name evidence="2" type="ORF">A6X21_14490</name>
</gene>
<comment type="caution">
    <text evidence="2">The sequence shown here is derived from an EMBL/GenBank/DDBJ whole genome shotgun (WGS) entry which is preliminary data.</text>
</comment>
<name>A0A1C3E495_9PLAN</name>
<feature type="compositionally biased region" description="Acidic residues" evidence="1">
    <location>
        <begin position="261"/>
        <end position="270"/>
    </location>
</feature>
<dbReference type="AlphaFoldDB" id="A0A1C3E495"/>
<accession>A0A1C3E495</accession>
<sequence length="378" mass="40069">MPSLTKPLAQRAKPTAKAMCFAAALTIEPRQKKGAFSDTSTDEKTKEGLSDDTEEPESGASKDGLSEPTKEGMGDDGKPQEAAGFADSVAVTVNARTGGVASHWYWDRCVHDFAGMTAPARITIDYCHNPSEVLGYADVFEPSDAMLVIKGMLTPFGQDRAAEVLHKSALGVPYQASILMNMRTYSIEELGAGLTAQVNGITVEGPVVIFRQWELLGLAICPYGADTGTSVALDANGGVTEDSAGLSNDEQATEPAKDGLSDDEEQEDEEKPSGEFYMQTFGETHGARYFAKGLSLTQAAAQFALDVGEENKQLQSKLDALRGLGVAGAQPVSFSAPTAKEPEKEKLAAKAAEFADRLPPGLSRFAAGFQMPGQTQQS</sequence>
<proteinExistence type="predicted"/>
<evidence type="ECO:0000313" key="3">
    <source>
        <dbReference type="Proteomes" id="UP000094828"/>
    </source>
</evidence>